<gene>
    <name evidence="4" type="ORF">BDV98DRAFT_598617</name>
</gene>
<dbReference type="Pfam" id="PF20153">
    <property type="entry name" value="DUF6535"/>
    <property type="match status" value="1"/>
</dbReference>
<feature type="compositionally biased region" description="Polar residues" evidence="1">
    <location>
        <begin position="1"/>
        <end position="28"/>
    </location>
</feature>
<evidence type="ECO:0000313" key="5">
    <source>
        <dbReference type="Proteomes" id="UP000305067"/>
    </source>
</evidence>
<keyword evidence="2" id="KW-0472">Membrane</keyword>
<dbReference type="OrthoDB" id="2634466at2759"/>
<feature type="transmembrane region" description="Helical" evidence="2">
    <location>
        <begin position="310"/>
        <end position="331"/>
    </location>
</feature>
<feature type="transmembrane region" description="Helical" evidence="2">
    <location>
        <begin position="233"/>
        <end position="252"/>
    </location>
</feature>
<organism evidence="4 5">
    <name type="scientific">Pterulicium gracile</name>
    <dbReference type="NCBI Taxonomy" id="1884261"/>
    <lineage>
        <taxon>Eukaryota</taxon>
        <taxon>Fungi</taxon>
        <taxon>Dikarya</taxon>
        <taxon>Basidiomycota</taxon>
        <taxon>Agaricomycotina</taxon>
        <taxon>Agaricomycetes</taxon>
        <taxon>Agaricomycetidae</taxon>
        <taxon>Agaricales</taxon>
        <taxon>Pleurotineae</taxon>
        <taxon>Pterulaceae</taxon>
        <taxon>Pterulicium</taxon>
    </lineage>
</organism>
<dbReference type="InterPro" id="IPR045338">
    <property type="entry name" value="DUF6535"/>
</dbReference>
<feature type="compositionally biased region" description="Low complexity" evidence="1">
    <location>
        <begin position="37"/>
        <end position="47"/>
    </location>
</feature>
<keyword evidence="5" id="KW-1185">Reference proteome</keyword>
<evidence type="ECO:0000256" key="1">
    <source>
        <dbReference type="SAM" id="MobiDB-lite"/>
    </source>
</evidence>
<evidence type="ECO:0000256" key="2">
    <source>
        <dbReference type="SAM" id="Phobius"/>
    </source>
</evidence>
<proteinExistence type="predicted"/>
<name>A0A5C3PZV8_9AGAR</name>
<accession>A0A5C3PZV8</accession>
<feature type="transmembrane region" description="Helical" evidence="2">
    <location>
        <begin position="284"/>
        <end position="304"/>
    </location>
</feature>
<protein>
    <recommendedName>
        <fullName evidence="3">DUF6535 domain-containing protein</fullName>
    </recommendedName>
</protein>
<sequence length="333" mass="36272">MATSTKYRSETPSSALNQDHFSHSASLEEQNDEEPEATGQAEAAGGETTGSALARLFECLVQDWTLVDEEGQNTLAGKAEKRVFALIKEKTTQQKIRPSLNPQHPTSGMGDRYDYETKYPLDKEGEGMSANARVWRVDLDESAHFDVDLVENIRDTVDGILAGLFSAVASTLVAQTSTALQPNFGQITAALLMEMIGPQHAMVAGTVVGTIPRSILNLSTPPIITGTDRCINAMWFISLAFGLSSALLSALVKQWIQAYVPPTFGTPHSQSRVRHFRYMGIKEWHVALITALLPILLHVALFLFSIGLVILLFTLDHVTAAFVTVIALLAYGT</sequence>
<keyword evidence="2" id="KW-1133">Transmembrane helix</keyword>
<dbReference type="AlphaFoldDB" id="A0A5C3PZV8"/>
<dbReference type="Proteomes" id="UP000305067">
    <property type="component" value="Unassembled WGS sequence"/>
</dbReference>
<evidence type="ECO:0000259" key="3">
    <source>
        <dbReference type="Pfam" id="PF20153"/>
    </source>
</evidence>
<reference evidence="4 5" key="1">
    <citation type="journal article" date="2019" name="Nat. Ecol. Evol.">
        <title>Megaphylogeny resolves global patterns of mushroom evolution.</title>
        <authorList>
            <person name="Varga T."/>
            <person name="Krizsan K."/>
            <person name="Foldi C."/>
            <person name="Dima B."/>
            <person name="Sanchez-Garcia M."/>
            <person name="Sanchez-Ramirez S."/>
            <person name="Szollosi G.J."/>
            <person name="Szarkandi J.G."/>
            <person name="Papp V."/>
            <person name="Albert L."/>
            <person name="Andreopoulos W."/>
            <person name="Angelini C."/>
            <person name="Antonin V."/>
            <person name="Barry K.W."/>
            <person name="Bougher N.L."/>
            <person name="Buchanan P."/>
            <person name="Buyck B."/>
            <person name="Bense V."/>
            <person name="Catcheside P."/>
            <person name="Chovatia M."/>
            <person name="Cooper J."/>
            <person name="Damon W."/>
            <person name="Desjardin D."/>
            <person name="Finy P."/>
            <person name="Geml J."/>
            <person name="Haridas S."/>
            <person name="Hughes K."/>
            <person name="Justo A."/>
            <person name="Karasinski D."/>
            <person name="Kautmanova I."/>
            <person name="Kiss B."/>
            <person name="Kocsube S."/>
            <person name="Kotiranta H."/>
            <person name="LaButti K.M."/>
            <person name="Lechner B.E."/>
            <person name="Liimatainen K."/>
            <person name="Lipzen A."/>
            <person name="Lukacs Z."/>
            <person name="Mihaltcheva S."/>
            <person name="Morgado L.N."/>
            <person name="Niskanen T."/>
            <person name="Noordeloos M.E."/>
            <person name="Ohm R.A."/>
            <person name="Ortiz-Santana B."/>
            <person name="Ovrebo C."/>
            <person name="Racz N."/>
            <person name="Riley R."/>
            <person name="Savchenko A."/>
            <person name="Shiryaev A."/>
            <person name="Soop K."/>
            <person name="Spirin V."/>
            <person name="Szebenyi C."/>
            <person name="Tomsovsky M."/>
            <person name="Tulloss R.E."/>
            <person name="Uehling J."/>
            <person name="Grigoriev I.V."/>
            <person name="Vagvolgyi C."/>
            <person name="Papp T."/>
            <person name="Martin F.M."/>
            <person name="Miettinen O."/>
            <person name="Hibbett D.S."/>
            <person name="Nagy L.G."/>
        </authorList>
    </citation>
    <scope>NUCLEOTIDE SEQUENCE [LARGE SCALE GENOMIC DNA]</scope>
    <source>
        <strain evidence="4 5">CBS 309.79</strain>
    </source>
</reference>
<feature type="region of interest" description="Disordered" evidence="1">
    <location>
        <begin position="1"/>
        <end position="47"/>
    </location>
</feature>
<keyword evidence="2" id="KW-0812">Transmembrane</keyword>
<evidence type="ECO:0000313" key="4">
    <source>
        <dbReference type="EMBL" id="TFK95394.1"/>
    </source>
</evidence>
<dbReference type="EMBL" id="ML178887">
    <property type="protein sequence ID" value="TFK95394.1"/>
    <property type="molecule type" value="Genomic_DNA"/>
</dbReference>
<feature type="domain" description="DUF6535" evidence="3">
    <location>
        <begin position="135"/>
        <end position="314"/>
    </location>
</feature>